<keyword evidence="2" id="KW-1185">Reference proteome</keyword>
<evidence type="ECO:0000313" key="1">
    <source>
        <dbReference type="EnsemblMetazoa" id="PPA38751.1"/>
    </source>
</evidence>
<dbReference type="Proteomes" id="UP000005239">
    <property type="component" value="Unassembled WGS sequence"/>
</dbReference>
<proteinExistence type="predicted"/>
<sequence length="262" mass="30548">MLANLPPDIIRRIIPFEKYSFGYLQLISPTWNRMVIEHFNNREGRNHVFGLIQRQNLGSFNNFQAGKETIYLSSTLLYTRILEWKSHDIMPKFNRRFSPLMGNKISAVEEFKVSANATDVTLVVTRILEAANLVVIEKLQHLKGKFAVAFDIWNDFSWNAPNSFFFGMKYLPVDDMRAICQTLRGISANIFCVRMRICDVQKRDFMLDILKHVNSKRLMIRAGEFLLEVSKVLLMISIQQFGPEYRFFLEFPAIFGGKFLDK</sequence>
<name>A0A2A6CBT7_PRIPA</name>
<gene>
    <name evidence="1" type="primary">WBGene00277120</name>
</gene>
<organism evidence="1 2">
    <name type="scientific">Pristionchus pacificus</name>
    <name type="common">Parasitic nematode worm</name>
    <dbReference type="NCBI Taxonomy" id="54126"/>
    <lineage>
        <taxon>Eukaryota</taxon>
        <taxon>Metazoa</taxon>
        <taxon>Ecdysozoa</taxon>
        <taxon>Nematoda</taxon>
        <taxon>Chromadorea</taxon>
        <taxon>Rhabditida</taxon>
        <taxon>Rhabditina</taxon>
        <taxon>Diplogasteromorpha</taxon>
        <taxon>Diplogasteroidea</taxon>
        <taxon>Neodiplogasteridae</taxon>
        <taxon>Pristionchus</taxon>
    </lineage>
</organism>
<evidence type="ECO:0000313" key="2">
    <source>
        <dbReference type="Proteomes" id="UP000005239"/>
    </source>
</evidence>
<dbReference type="EnsemblMetazoa" id="PPA38751.1">
    <property type="protein sequence ID" value="PPA38751.1"/>
    <property type="gene ID" value="WBGene00277120"/>
</dbReference>
<accession>A0A8R1UTS6</accession>
<accession>A0A2A6CBT7</accession>
<dbReference type="AlphaFoldDB" id="A0A2A6CBT7"/>
<reference evidence="1" key="2">
    <citation type="submission" date="2022-06" db="UniProtKB">
        <authorList>
            <consortium name="EnsemblMetazoa"/>
        </authorList>
    </citation>
    <scope>IDENTIFICATION</scope>
    <source>
        <strain evidence="1">PS312</strain>
    </source>
</reference>
<protein>
    <submittedName>
        <fullName evidence="1">Uncharacterized protein</fullName>
    </submittedName>
</protein>
<reference evidence="2" key="1">
    <citation type="journal article" date="2008" name="Nat. Genet.">
        <title>The Pristionchus pacificus genome provides a unique perspective on nematode lifestyle and parasitism.</title>
        <authorList>
            <person name="Dieterich C."/>
            <person name="Clifton S.W."/>
            <person name="Schuster L.N."/>
            <person name="Chinwalla A."/>
            <person name="Delehaunty K."/>
            <person name="Dinkelacker I."/>
            <person name="Fulton L."/>
            <person name="Fulton R."/>
            <person name="Godfrey J."/>
            <person name="Minx P."/>
            <person name="Mitreva M."/>
            <person name="Roeseler W."/>
            <person name="Tian H."/>
            <person name="Witte H."/>
            <person name="Yang S.P."/>
            <person name="Wilson R.K."/>
            <person name="Sommer R.J."/>
        </authorList>
    </citation>
    <scope>NUCLEOTIDE SEQUENCE [LARGE SCALE GENOMIC DNA]</scope>
    <source>
        <strain evidence="2">PS312</strain>
    </source>
</reference>